<keyword evidence="2" id="KW-0472">Membrane</keyword>
<feature type="compositionally biased region" description="Low complexity" evidence="1">
    <location>
        <begin position="109"/>
        <end position="132"/>
    </location>
</feature>
<evidence type="ECO:0000256" key="1">
    <source>
        <dbReference type="SAM" id="MobiDB-lite"/>
    </source>
</evidence>
<dbReference type="PANTHER" id="PTHR33833:SF3">
    <property type="entry name" value="YCF49-LIKE PROTEIN"/>
    <property type="match status" value="1"/>
</dbReference>
<feature type="transmembrane region" description="Helical" evidence="2">
    <location>
        <begin position="44"/>
        <end position="63"/>
    </location>
</feature>
<name>A0A845LBQ4_HELGE</name>
<dbReference type="EMBL" id="WXEX01000005">
    <property type="protein sequence ID" value="MZP42744.1"/>
    <property type="molecule type" value="Genomic_DNA"/>
</dbReference>
<evidence type="ECO:0000313" key="3">
    <source>
        <dbReference type="EMBL" id="MZP42744.1"/>
    </source>
</evidence>
<dbReference type="RefSeq" id="WP_161261325.1">
    <property type="nucleotide sequence ID" value="NZ_JAFBDC010000004.1"/>
</dbReference>
<comment type="caution">
    <text evidence="3">The sequence shown here is derived from an EMBL/GenBank/DDBJ whole genome shotgun (WGS) entry which is preliminary data.</text>
</comment>
<keyword evidence="4" id="KW-1185">Reference proteome</keyword>
<sequence>MFGFGFLSLPTWVVHIASLVEWAVAIVFVYRLGQRLHQVWIQRLPWVMIPYMLSGFCAIWYHLTYDTQTWLSDAQSYLTFIGSTSFGVWAFFFLRSLQTFRISSLSTRSASSPLSSLSTRSGGAGNAGNQEGEVSEHV</sequence>
<accession>A0A845LBQ4</accession>
<evidence type="ECO:0000256" key="2">
    <source>
        <dbReference type="SAM" id="Phobius"/>
    </source>
</evidence>
<organism evidence="3 4">
    <name type="scientific">Heliomicrobium gestii</name>
    <name type="common">Heliobacterium gestii</name>
    <dbReference type="NCBI Taxonomy" id="2699"/>
    <lineage>
        <taxon>Bacteria</taxon>
        <taxon>Bacillati</taxon>
        <taxon>Bacillota</taxon>
        <taxon>Clostridia</taxon>
        <taxon>Eubacteriales</taxon>
        <taxon>Heliobacteriaceae</taxon>
        <taxon>Heliomicrobium</taxon>
    </lineage>
</organism>
<evidence type="ECO:0000313" key="4">
    <source>
        <dbReference type="Proteomes" id="UP000471031"/>
    </source>
</evidence>
<feature type="transmembrane region" description="Helical" evidence="2">
    <location>
        <begin position="12"/>
        <end position="32"/>
    </location>
</feature>
<keyword evidence="2" id="KW-1133">Transmembrane helix</keyword>
<dbReference type="AlphaFoldDB" id="A0A845LBQ4"/>
<feature type="region of interest" description="Disordered" evidence="1">
    <location>
        <begin position="109"/>
        <end position="138"/>
    </location>
</feature>
<gene>
    <name evidence="3" type="ORF">GTO89_06780</name>
</gene>
<dbReference type="PANTHER" id="PTHR33833">
    <property type="entry name" value="NUCLEOLAR-LIKE PROTEIN-RELATED"/>
    <property type="match status" value="1"/>
</dbReference>
<dbReference type="InterPro" id="IPR019634">
    <property type="entry name" value="Uncharacterised_Ycf49"/>
</dbReference>
<proteinExistence type="predicted"/>
<dbReference type="Proteomes" id="UP000471031">
    <property type="component" value="Unassembled WGS sequence"/>
</dbReference>
<keyword evidence="2" id="KW-0812">Transmembrane</keyword>
<dbReference type="OrthoDB" id="425248at2"/>
<reference evidence="3 4" key="1">
    <citation type="submission" date="2020-01" db="EMBL/GenBank/DDBJ databases">
        <title>Whole genome sequence of Heliobacterium gestii DSM 11169.</title>
        <authorList>
            <person name="Kyndt J.A."/>
            <person name="Meyer T.E."/>
        </authorList>
    </citation>
    <scope>NUCLEOTIDE SEQUENCE [LARGE SCALE GENOMIC DNA]</scope>
    <source>
        <strain evidence="3 4">DSM 11169</strain>
    </source>
</reference>
<dbReference type="Pfam" id="PF10693">
    <property type="entry name" value="DUF2499"/>
    <property type="match status" value="1"/>
</dbReference>
<protein>
    <submittedName>
        <fullName evidence="3">DUF2499 domain-containing protein</fullName>
    </submittedName>
</protein>
<feature type="transmembrane region" description="Helical" evidence="2">
    <location>
        <begin position="75"/>
        <end position="94"/>
    </location>
</feature>